<proteinExistence type="inferred from homology"/>
<evidence type="ECO:0000313" key="13">
    <source>
        <dbReference type="Proteomes" id="UP001269061"/>
    </source>
</evidence>
<keyword evidence="6 8" id="KW-0472">Membrane</keyword>
<organism evidence="10 12">
    <name type="scientific">Enterococcus pseudoavium</name>
    <dbReference type="NCBI Taxonomy" id="44007"/>
    <lineage>
        <taxon>Bacteria</taxon>
        <taxon>Bacillati</taxon>
        <taxon>Bacillota</taxon>
        <taxon>Bacilli</taxon>
        <taxon>Lactobacillales</taxon>
        <taxon>Enterococcaceae</taxon>
        <taxon>Enterococcus</taxon>
    </lineage>
</organism>
<dbReference type="EMBL" id="JARQAZ010000001">
    <property type="protein sequence ID" value="MDT2769250.1"/>
    <property type="molecule type" value="Genomic_DNA"/>
</dbReference>
<name>A0AAE4L2F6_9ENTE</name>
<dbReference type="Proteomes" id="UP001269061">
    <property type="component" value="Unassembled WGS sequence"/>
</dbReference>
<reference evidence="10 13" key="1">
    <citation type="submission" date="2023-03" db="EMBL/GenBank/DDBJ databases">
        <authorList>
            <person name="Shen W."/>
            <person name="Cai J."/>
        </authorList>
    </citation>
    <scope>NUCLEOTIDE SEQUENCE</scope>
    <source>
        <strain evidence="10">P69-2</strain>
        <strain evidence="11 13">Y59</strain>
    </source>
</reference>
<evidence type="ECO:0000256" key="7">
    <source>
        <dbReference type="ARBA" id="ARBA00034125"/>
    </source>
</evidence>
<dbReference type="InterPro" id="IPR050539">
    <property type="entry name" value="ThrE_Dicarb/AminoAcid_Exp"/>
</dbReference>
<evidence type="ECO:0000256" key="2">
    <source>
        <dbReference type="ARBA" id="ARBA00022475"/>
    </source>
</evidence>
<feature type="transmembrane region" description="Helical" evidence="8">
    <location>
        <begin position="79"/>
        <end position="99"/>
    </location>
</feature>
<dbReference type="EMBL" id="JARQAI010000001">
    <property type="protein sequence ID" value="MDT2735724.1"/>
    <property type="molecule type" value="Genomic_DNA"/>
</dbReference>
<dbReference type="Pfam" id="PF12821">
    <property type="entry name" value="ThrE_2"/>
    <property type="match status" value="1"/>
</dbReference>
<evidence type="ECO:0000313" key="10">
    <source>
        <dbReference type="EMBL" id="MDT2735724.1"/>
    </source>
</evidence>
<feature type="transmembrane region" description="Helical" evidence="8">
    <location>
        <begin position="43"/>
        <end position="67"/>
    </location>
</feature>
<evidence type="ECO:0000313" key="12">
    <source>
        <dbReference type="Proteomes" id="UP001180842"/>
    </source>
</evidence>
<sequence>MVNGLLQILAGFLGTISFAILFEVPRPYYFQCGMIGACGWAIYLLIMHFWVAPIAATFIASLVLIYLSREASFALKAPVTIFLICGIFCLVPGMGIYNFTYNFFIGDSVKAAQIGIQVLKIAIAIAVGITVGYELSPKFFYSYHKMQKHQIHSHKQNQ</sequence>
<feature type="domain" description="Threonine/Serine exporter ThrE" evidence="9">
    <location>
        <begin position="7"/>
        <end position="131"/>
    </location>
</feature>
<evidence type="ECO:0000256" key="5">
    <source>
        <dbReference type="ARBA" id="ARBA00022989"/>
    </source>
</evidence>
<evidence type="ECO:0000256" key="6">
    <source>
        <dbReference type="ARBA" id="ARBA00023136"/>
    </source>
</evidence>
<dbReference type="RefSeq" id="WP_067627477.1">
    <property type="nucleotide sequence ID" value="NZ_BAAAXL010000017.1"/>
</dbReference>
<evidence type="ECO:0000256" key="4">
    <source>
        <dbReference type="ARBA" id="ARBA00022692"/>
    </source>
</evidence>
<evidence type="ECO:0000313" key="11">
    <source>
        <dbReference type="EMBL" id="MDT2769250.1"/>
    </source>
</evidence>
<keyword evidence="4 8" id="KW-0812">Transmembrane</keyword>
<evidence type="ECO:0000259" key="9">
    <source>
        <dbReference type="Pfam" id="PF12821"/>
    </source>
</evidence>
<keyword evidence="2" id="KW-1003">Cell membrane</keyword>
<accession>A0AAE4L2F6</accession>
<keyword evidence="5 8" id="KW-1133">Transmembrane helix</keyword>
<dbReference type="GO" id="GO:0005886">
    <property type="term" value="C:plasma membrane"/>
    <property type="evidence" value="ECO:0007669"/>
    <property type="project" value="UniProtKB-SubCell"/>
</dbReference>
<comment type="caution">
    <text evidence="10">The sequence shown here is derived from an EMBL/GenBank/DDBJ whole genome shotgun (WGS) entry which is preliminary data.</text>
</comment>
<dbReference type="GO" id="GO:0015744">
    <property type="term" value="P:succinate transport"/>
    <property type="evidence" value="ECO:0007669"/>
    <property type="project" value="TreeGrafter"/>
</dbReference>
<dbReference type="Proteomes" id="UP001180842">
    <property type="component" value="Unassembled WGS sequence"/>
</dbReference>
<dbReference type="PANTHER" id="PTHR34390">
    <property type="entry name" value="UPF0442 PROTEIN YJJB-RELATED"/>
    <property type="match status" value="1"/>
</dbReference>
<comment type="subcellular location">
    <subcellularLocation>
        <location evidence="1">Cell membrane</location>
        <topology evidence="1">Multi-pass membrane protein</topology>
    </subcellularLocation>
</comment>
<comment type="similarity">
    <text evidence="7">Belongs to the ThrE exporter (TC 2.A.79) family.</text>
</comment>
<keyword evidence="3" id="KW-0997">Cell inner membrane</keyword>
<keyword evidence="13" id="KW-1185">Reference proteome</keyword>
<feature type="transmembrane region" description="Helical" evidence="8">
    <location>
        <begin position="111"/>
        <end position="135"/>
    </location>
</feature>
<evidence type="ECO:0000256" key="3">
    <source>
        <dbReference type="ARBA" id="ARBA00022519"/>
    </source>
</evidence>
<dbReference type="PANTHER" id="PTHR34390:SF1">
    <property type="entry name" value="SUCCINATE TRANSPORTER SUBUNIT YJJB-RELATED"/>
    <property type="match status" value="1"/>
</dbReference>
<evidence type="ECO:0000256" key="8">
    <source>
        <dbReference type="SAM" id="Phobius"/>
    </source>
</evidence>
<dbReference type="AlphaFoldDB" id="A0AAE4L2F6"/>
<protein>
    <submittedName>
        <fullName evidence="10">Threonine/serine exporter family protein</fullName>
    </submittedName>
</protein>
<gene>
    <name evidence="10" type="ORF">P7H00_01085</name>
    <name evidence="11" type="ORF">P7H46_00180</name>
</gene>
<dbReference type="InterPro" id="IPR024528">
    <property type="entry name" value="ThrE_2"/>
</dbReference>
<evidence type="ECO:0000256" key="1">
    <source>
        <dbReference type="ARBA" id="ARBA00004651"/>
    </source>
</evidence>